<protein>
    <submittedName>
        <fullName evidence="13">TonB family protein</fullName>
    </submittedName>
</protein>
<sequence>MQNQDPVPDDEIRSYQSFDKLLRQHKQVLWKKMLYRKLAYGTATVSIIIASLVYYLPDTPQQKPVSSLSPAAVQPSSKPQLPGQKTAAATSTPSTDTLSPGPARTPVTTAPIKKDVVNPTATKKIAEKKEATLQQKEAEGSFVAASPTGGYYQLFDYFQQSLRYPRQAREDSITGTVIIGFAINAEGKPQDLQVIKSVHPALDEEALRLVTEMPGWIPALLNGKPITTRQTVPLTFQLITSQK</sequence>
<evidence type="ECO:0000256" key="3">
    <source>
        <dbReference type="ARBA" id="ARBA00022448"/>
    </source>
</evidence>
<evidence type="ECO:0000256" key="9">
    <source>
        <dbReference type="ARBA" id="ARBA00023136"/>
    </source>
</evidence>
<gene>
    <name evidence="13" type="ORF">Q0590_17480</name>
</gene>
<dbReference type="InterPro" id="IPR051045">
    <property type="entry name" value="TonB-dependent_transducer"/>
</dbReference>
<keyword evidence="9 11" id="KW-0472">Membrane</keyword>
<evidence type="ECO:0000313" key="13">
    <source>
        <dbReference type="EMBL" id="MDO1448069.1"/>
    </source>
</evidence>
<comment type="subcellular location">
    <subcellularLocation>
        <location evidence="1">Cell inner membrane</location>
        <topology evidence="1">Single-pass membrane protein</topology>
        <orientation evidence="1">Periplasmic side</orientation>
    </subcellularLocation>
</comment>
<dbReference type="EMBL" id="JAUKPO010000010">
    <property type="protein sequence ID" value="MDO1448069.1"/>
    <property type="molecule type" value="Genomic_DNA"/>
</dbReference>
<evidence type="ECO:0000256" key="1">
    <source>
        <dbReference type="ARBA" id="ARBA00004383"/>
    </source>
</evidence>
<evidence type="ECO:0000256" key="6">
    <source>
        <dbReference type="ARBA" id="ARBA00022692"/>
    </source>
</evidence>
<feature type="compositionally biased region" description="Polar residues" evidence="10">
    <location>
        <begin position="64"/>
        <end position="79"/>
    </location>
</feature>
<feature type="domain" description="TonB C-terminal" evidence="12">
    <location>
        <begin position="149"/>
        <end position="243"/>
    </location>
</feature>
<evidence type="ECO:0000313" key="14">
    <source>
        <dbReference type="Proteomes" id="UP001168528"/>
    </source>
</evidence>
<feature type="compositionally biased region" description="Low complexity" evidence="10">
    <location>
        <begin position="86"/>
        <end position="102"/>
    </location>
</feature>
<feature type="transmembrane region" description="Helical" evidence="11">
    <location>
        <begin position="38"/>
        <end position="56"/>
    </location>
</feature>
<dbReference type="InterPro" id="IPR037682">
    <property type="entry name" value="TonB_C"/>
</dbReference>
<dbReference type="PANTHER" id="PTHR33446:SF2">
    <property type="entry name" value="PROTEIN TONB"/>
    <property type="match status" value="1"/>
</dbReference>
<evidence type="ECO:0000256" key="5">
    <source>
        <dbReference type="ARBA" id="ARBA00022519"/>
    </source>
</evidence>
<dbReference type="Proteomes" id="UP001168528">
    <property type="component" value="Unassembled WGS sequence"/>
</dbReference>
<evidence type="ECO:0000256" key="7">
    <source>
        <dbReference type="ARBA" id="ARBA00022927"/>
    </source>
</evidence>
<evidence type="ECO:0000256" key="10">
    <source>
        <dbReference type="SAM" id="MobiDB-lite"/>
    </source>
</evidence>
<dbReference type="SUPFAM" id="SSF74653">
    <property type="entry name" value="TolA/TonB C-terminal domain"/>
    <property type="match status" value="1"/>
</dbReference>
<dbReference type="InterPro" id="IPR006260">
    <property type="entry name" value="TonB/TolA_C"/>
</dbReference>
<keyword evidence="7" id="KW-0653">Protein transport</keyword>
<feature type="region of interest" description="Disordered" evidence="10">
    <location>
        <begin position="64"/>
        <end position="111"/>
    </location>
</feature>
<comment type="similarity">
    <text evidence="2">Belongs to the TonB family.</text>
</comment>
<keyword evidence="14" id="KW-1185">Reference proteome</keyword>
<dbReference type="RefSeq" id="WP_302038874.1">
    <property type="nucleotide sequence ID" value="NZ_JAUKPO010000010.1"/>
</dbReference>
<dbReference type="NCBIfam" id="TIGR01352">
    <property type="entry name" value="tonB_Cterm"/>
    <property type="match status" value="1"/>
</dbReference>
<comment type="caution">
    <text evidence="13">The sequence shown here is derived from an EMBL/GenBank/DDBJ whole genome shotgun (WGS) entry which is preliminary data.</text>
</comment>
<dbReference type="Gene3D" id="3.30.1150.10">
    <property type="match status" value="1"/>
</dbReference>
<dbReference type="Pfam" id="PF03544">
    <property type="entry name" value="TonB_C"/>
    <property type="match status" value="1"/>
</dbReference>
<keyword evidence="8 11" id="KW-1133">Transmembrane helix</keyword>
<dbReference type="PANTHER" id="PTHR33446">
    <property type="entry name" value="PROTEIN TONB-RELATED"/>
    <property type="match status" value="1"/>
</dbReference>
<keyword evidence="5" id="KW-0997">Cell inner membrane</keyword>
<evidence type="ECO:0000256" key="2">
    <source>
        <dbReference type="ARBA" id="ARBA00006555"/>
    </source>
</evidence>
<evidence type="ECO:0000256" key="4">
    <source>
        <dbReference type="ARBA" id="ARBA00022475"/>
    </source>
</evidence>
<evidence type="ECO:0000259" key="12">
    <source>
        <dbReference type="PROSITE" id="PS52015"/>
    </source>
</evidence>
<keyword evidence="4" id="KW-1003">Cell membrane</keyword>
<evidence type="ECO:0000256" key="11">
    <source>
        <dbReference type="SAM" id="Phobius"/>
    </source>
</evidence>
<accession>A0ABT8R7Y3</accession>
<organism evidence="13 14">
    <name type="scientific">Rhodocytophaga aerolata</name>
    <dbReference type="NCBI Taxonomy" id="455078"/>
    <lineage>
        <taxon>Bacteria</taxon>
        <taxon>Pseudomonadati</taxon>
        <taxon>Bacteroidota</taxon>
        <taxon>Cytophagia</taxon>
        <taxon>Cytophagales</taxon>
        <taxon>Rhodocytophagaceae</taxon>
        <taxon>Rhodocytophaga</taxon>
    </lineage>
</organism>
<proteinExistence type="inferred from homology"/>
<evidence type="ECO:0000256" key="8">
    <source>
        <dbReference type="ARBA" id="ARBA00022989"/>
    </source>
</evidence>
<reference evidence="13" key="1">
    <citation type="submission" date="2023-07" db="EMBL/GenBank/DDBJ databases">
        <title>The genome sequence of Rhodocytophaga aerolata KACC 12507.</title>
        <authorList>
            <person name="Zhang X."/>
        </authorList>
    </citation>
    <scope>NUCLEOTIDE SEQUENCE</scope>
    <source>
        <strain evidence="13">KACC 12507</strain>
    </source>
</reference>
<name>A0ABT8R7Y3_9BACT</name>
<keyword evidence="3" id="KW-0813">Transport</keyword>
<keyword evidence="6 11" id="KW-0812">Transmembrane</keyword>
<dbReference type="PROSITE" id="PS52015">
    <property type="entry name" value="TONB_CTD"/>
    <property type="match status" value="1"/>
</dbReference>